<protein>
    <recommendedName>
        <fullName evidence="6">ABC-2 type transporter transmembrane domain-containing protein</fullName>
    </recommendedName>
</protein>
<feature type="transmembrane region" description="Helical" evidence="5">
    <location>
        <begin position="170"/>
        <end position="194"/>
    </location>
</feature>
<proteinExistence type="predicted"/>
<dbReference type="PANTHER" id="PTHR43471">
    <property type="entry name" value="ABC TRANSPORTER PERMEASE"/>
    <property type="match status" value="1"/>
</dbReference>
<dbReference type="AlphaFoldDB" id="A0A364K339"/>
<organism evidence="7 8">
    <name type="scientific">Thermoflavimicrobium daqui</name>
    <dbReference type="NCBI Taxonomy" id="2137476"/>
    <lineage>
        <taxon>Bacteria</taxon>
        <taxon>Bacillati</taxon>
        <taxon>Bacillota</taxon>
        <taxon>Bacilli</taxon>
        <taxon>Bacillales</taxon>
        <taxon>Thermoactinomycetaceae</taxon>
        <taxon>Thermoflavimicrobium</taxon>
    </lineage>
</organism>
<evidence type="ECO:0000256" key="5">
    <source>
        <dbReference type="SAM" id="Phobius"/>
    </source>
</evidence>
<name>A0A364K339_9BACL</name>
<evidence type="ECO:0000313" key="7">
    <source>
        <dbReference type="EMBL" id="RAL23250.1"/>
    </source>
</evidence>
<evidence type="ECO:0000256" key="4">
    <source>
        <dbReference type="ARBA" id="ARBA00023136"/>
    </source>
</evidence>
<reference evidence="7 8" key="1">
    <citation type="submission" date="2018-06" db="EMBL/GenBank/DDBJ databases">
        <title>Thermoflavimicrobium daqus sp. nov., a thermophilic microbe isolated from Moutai-flavour Daqu.</title>
        <authorList>
            <person name="Wang X."/>
            <person name="Zhou H."/>
        </authorList>
    </citation>
    <scope>NUCLEOTIDE SEQUENCE [LARGE SCALE GENOMIC DNA]</scope>
    <source>
        <strain evidence="7 8">FBKL4.011</strain>
    </source>
</reference>
<dbReference type="OrthoDB" id="5486437at2"/>
<feature type="domain" description="ABC-2 type transporter transmembrane" evidence="6">
    <location>
        <begin position="19"/>
        <end position="370"/>
    </location>
</feature>
<feature type="transmembrane region" description="Helical" evidence="5">
    <location>
        <begin position="351"/>
        <end position="373"/>
    </location>
</feature>
<dbReference type="Proteomes" id="UP000251213">
    <property type="component" value="Unassembled WGS sequence"/>
</dbReference>
<reference evidence="7 8" key="2">
    <citation type="submission" date="2018-06" db="EMBL/GenBank/DDBJ databases">
        <authorList>
            <person name="Zhirakovskaya E."/>
        </authorList>
    </citation>
    <scope>NUCLEOTIDE SEQUENCE [LARGE SCALE GENOMIC DNA]</scope>
    <source>
        <strain evidence="7 8">FBKL4.011</strain>
    </source>
</reference>
<gene>
    <name evidence="7" type="ORF">DL897_12880</name>
</gene>
<feature type="transmembrane region" description="Helical" evidence="5">
    <location>
        <begin position="21"/>
        <end position="40"/>
    </location>
</feature>
<sequence>MKAIWLIFKKEILEQFRDRKTIFNALLLPVLMWVGIAFATDRFAGDSSNFSQSDTSLDYKVAVTSAWSKTDQDQFTKMSGIKTYIAKDPAKEVKEGKSNVYIDLDKNTKQMKLYVSDKEPNPVLITQIENYVYKLNQSKLSPKESKNQFKLITSKTQGKENTFLKIYQGFAMFNIIIAMTPLIAGSAIATDAIAGERERGTIRSILSLPFSATTIWSGKWLAVCFYSALSVIISFSIYSGIQPLLKNPTLNISWLKALPIHFHIGLVILLLLYIGMCAALLLFVSTFAKSYKEAQGYYTPVLLVPGGITFYIGFGMQGQETLSHTFFFIPFSNIQSVVYEGAAQSLTFSHLLLAIGSSFVFIVLMIWISASLFKQPKRMLAN</sequence>
<feature type="transmembrane region" description="Helical" evidence="5">
    <location>
        <begin position="296"/>
        <end position="314"/>
    </location>
</feature>
<evidence type="ECO:0000256" key="3">
    <source>
        <dbReference type="ARBA" id="ARBA00022989"/>
    </source>
</evidence>
<dbReference type="EMBL" id="QJKK01000007">
    <property type="protein sequence ID" value="RAL23250.1"/>
    <property type="molecule type" value="Genomic_DNA"/>
</dbReference>
<evidence type="ECO:0000256" key="1">
    <source>
        <dbReference type="ARBA" id="ARBA00004141"/>
    </source>
</evidence>
<dbReference type="RefSeq" id="WP_113659557.1">
    <property type="nucleotide sequence ID" value="NZ_KZ845669.1"/>
</dbReference>
<keyword evidence="3 5" id="KW-1133">Transmembrane helix</keyword>
<feature type="transmembrane region" description="Helical" evidence="5">
    <location>
        <begin position="220"/>
        <end position="241"/>
    </location>
</feature>
<feature type="transmembrane region" description="Helical" evidence="5">
    <location>
        <begin position="261"/>
        <end position="284"/>
    </location>
</feature>
<comment type="caution">
    <text evidence="7">The sequence shown here is derived from an EMBL/GenBank/DDBJ whole genome shotgun (WGS) entry which is preliminary data.</text>
</comment>
<comment type="subcellular location">
    <subcellularLocation>
        <location evidence="1">Membrane</location>
        <topology evidence="1">Multi-pass membrane protein</topology>
    </subcellularLocation>
</comment>
<dbReference type="GO" id="GO:0140359">
    <property type="term" value="F:ABC-type transporter activity"/>
    <property type="evidence" value="ECO:0007669"/>
    <property type="project" value="InterPro"/>
</dbReference>
<keyword evidence="4 5" id="KW-0472">Membrane</keyword>
<dbReference type="InterPro" id="IPR013525">
    <property type="entry name" value="ABC2_TM"/>
</dbReference>
<keyword evidence="8" id="KW-1185">Reference proteome</keyword>
<evidence type="ECO:0000313" key="8">
    <source>
        <dbReference type="Proteomes" id="UP000251213"/>
    </source>
</evidence>
<accession>A0A364K339</accession>
<dbReference type="PANTHER" id="PTHR43471:SF3">
    <property type="entry name" value="ABC TRANSPORTER PERMEASE PROTEIN NATB"/>
    <property type="match status" value="1"/>
</dbReference>
<dbReference type="Pfam" id="PF12698">
    <property type="entry name" value="ABC2_membrane_3"/>
    <property type="match status" value="1"/>
</dbReference>
<evidence type="ECO:0000256" key="2">
    <source>
        <dbReference type="ARBA" id="ARBA00022692"/>
    </source>
</evidence>
<keyword evidence="2 5" id="KW-0812">Transmembrane</keyword>
<dbReference type="GO" id="GO:0016020">
    <property type="term" value="C:membrane"/>
    <property type="evidence" value="ECO:0007669"/>
    <property type="project" value="UniProtKB-SubCell"/>
</dbReference>
<evidence type="ECO:0000259" key="6">
    <source>
        <dbReference type="Pfam" id="PF12698"/>
    </source>
</evidence>